<dbReference type="SUPFAM" id="SSF49410">
    <property type="entry name" value="Alpha-macroglobulin receptor domain"/>
    <property type="match status" value="1"/>
</dbReference>
<evidence type="ECO:0000313" key="2">
    <source>
        <dbReference type="EMBL" id="KAL3865383.1"/>
    </source>
</evidence>
<comment type="caution">
    <text evidence="2">The sequence shown here is derived from an EMBL/GenBank/DDBJ whole genome shotgun (WGS) entry which is preliminary data.</text>
</comment>
<protein>
    <recommendedName>
        <fullName evidence="1">Alpha-macroglobulin receptor-binding domain-containing protein</fullName>
    </recommendedName>
</protein>
<proteinExistence type="predicted"/>
<accession>A0ABD3VWI4</accession>
<name>A0ABD3VWI4_SINWO</name>
<dbReference type="EMBL" id="JBJQND010000009">
    <property type="protein sequence ID" value="KAL3865383.1"/>
    <property type="molecule type" value="Genomic_DNA"/>
</dbReference>
<dbReference type="Pfam" id="PF07677">
    <property type="entry name" value="A2M_recep"/>
    <property type="match status" value="1"/>
</dbReference>
<feature type="non-terminal residue" evidence="2">
    <location>
        <position position="1"/>
    </location>
</feature>
<feature type="domain" description="Alpha-macroglobulin receptor-binding" evidence="1">
    <location>
        <begin position="3"/>
        <end position="43"/>
    </location>
</feature>
<dbReference type="InterPro" id="IPR036595">
    <property type="entry name" value="A-macroglobulin_rcpt-bd_sf"/>
</dbReference>
<keyword evidence="3" id="KW-1185">Reference proteome</keyword>
<sequence length="205" mass="23237">FDSQERCFTFEVEQTDIVVSDPKPALIKVYDYYETKDSVMILYDIKTTCEPKEELPFPKPSEPYNPLIDNFMQSQLPMGISKESGLAPSSAMYTHYCTNPIDIFIYKASVGQKRTYPIKIHSNIKMGQKVLNSFVKPVMNNDCPCSLLNEKDQTAFILTSPSLLDNEAKELTLDARSTLISWSSSIEKSIDMLMKQSSTCENLIS</sequence>
<dbReference type="AlphaFoldDB" id="A0ABD3VWI4"/>
<evidence type="ECO:0000259" key="1">
    <source>
        <dbReference type="Pfam" id="PF07677"/>
    </source>
</evidence>
<organism evidence="2 3">
    <name type="scientific">Sinanodonta woodiana</name>
    <name type="common">Chinese pond mussel</name>
    <name type="synonym">Anodonta woodiana</name>
    <dbReference type="NCBI Taxonomy" id="1069815"/>
    <lineage>
        <taxon>Eukaryota</taxon>
        <taxon>Metazoa</taxon>
        <taxon>Spiralia</taxon>
        <taxon>Lophotrochozoa</taxon>
        <taxon>Mollusca</taxon>
        <taxon>Bivalvia</taxon>
        <taxon>Autobranchia</taxon>
        <taxon>Heteroconchia</taxon>
        <taxon>Palaeoheterodonta</taxon>
        <taxon>Unionida</taxon>
        <taxon>Unionoidea</taxon>
        <taxon>Unionidae</taxon>
        <taxon>Unioninae</taxon>
        <taxon>Sinanodonta</taxon>
    </lineage>
</organism>
<dbReference type="Gene3D" id="2.60.40.690">
    <property type="entry name" value="Alpha-macroglobulin, receptor-binding domain"/>
    <property type="match status" value="1"/>
</dbReference>
<evidence type="ECO:0000313" key="3">
    <source>
        <dbReference type="Proteomes" id="UP001634394"/>
    </source>
</evidence>
<reference evidence="2 3" key="1">
    <citation type="submission" date="2024-11" db="EMBL/GenBank/DDBJ databases">
        <title>Chromosome-level genome assembly of the freshwater bivalve Anodonta woodiana.</title>
        <authorList>
            <person name="Chen X."/>
        </authorList>
    </citation>
    <scope>NUCLEOTIDE SEQUENCE [LARGE SCALE GENOMIC DNA]</scope>
    <source>
        <strain evidence="2">MN2024</strain>
        <tissue evidence="2">Gills</tissue>
    </source>
</reference>
<gene>
    <name evidence="2" type="ORF">ACJMK2_042775</name>
</gene>
<dbReference type="InterPro" id="IPR009048">
    <property type="entry name" value="A-macroglobulin_rcpt-bd"/>
</dbReference>
<dbReference type="Proteomes" id="UP001634394">
    <property type="component" value="Unassembled WGS sequence"/>
</dbReference>